<feature type="region of interest" description="Disordered" evidence="8">
    <location>
        <begin position="1189"/>
        <end position="1224"/>
    </location>
</feature>
<reference evidence="9 10" key="1">
    <citation type="submission" date="2021-11" db="EMBL/GenBank/DDBJ databases">
        <title>Black yeast isolated from Biological Soil Crust.</title>
        <authorList>
            <person name="Kurbessoian T."/>
        </authorList>
    </citation>
    <scope>NUCLEOTIDE SEQUENCE [LARGE SCALE GENOMIC DNA]</scope>
    <source>
        <strain evidence="9 10">CCFEE 5522</strain>
    </source>
</reference>
<evidence type="ECO:0000256" key="1">
    <source>
        <dbReference type="ARBA" id="ARBA00004496"/>
    </source>
</evidence>
<organism evidence="9 10">
    <name type="scientific">Oleoguttula mirabilis</name>
    <dbReference type="NCBI Taxonomy" id="1507867"/>
    <lineage>
        <taxon>Eukaryota</taxon>
        <taxon>Fungi</taxon>
        <taxon>Dikarya</taxon>
        <taxon>Ascomycota</taxon>
        <taxon>Pezizomycotina</taxon>
        <taxon>Dothideomycetes</taxon>
        <taxon>Dothideomycetidae</taxon>
        <taxon>Mycosphaerellales</taxon>
        <taxon>Teratosphaeriaceae</taxon>
        <taxon>Oleoguttula</taxon>
    </lineage>
</organism>
<comment type="similarity">
    <text evidence="2 7">Belongs to the NST1 family.</text>
</comment>
<evidence type="ECO:0000256" key="4">
    <source>
        <dbReference type="ARBA" id="ARBA00022490"/>
    </source>
</evidence>
<evidence type="ECO:0000256" key="8">
    <source>
        <dbReference type="SAM" id="MobiDB-lite"/>
    </source>
</evidence>
<dbReference type="Proteomes" id="UP001324427">
    <property type="component" value="Unassembled WGS sequence"/>
</dbReference>
<protein>
    <recommendedName>
        <fullName evidence="3 7">Stress response protein NST1</fullName>
    </recommendedName>
</protein>
<sequence length="1241" mass="136397">MAANARPPLPPPPPATNGSFSAPPQAAPGGNRKKQKRRAKQAAKAATQDPVPHAAAAGQPPDIGYDEDALGYEDNPEDDDSYDAELEQYRDQYIPPHAGTNGFAHSAPLAGNRNKKRQKATVAGHHAYNPDMLPPLPHPPPPPSGALRPMHRGGGHGHGNVWNTSTAQERQNIKDFWIGLSEEERKSLLKIEKEAVLRKMKQQQKHSCSCTVCGRKRTAIEEELEVLYEGYYEELEQYAHHDHPPLPSTDGLMPDPLQHRRPPHPLAAPPPNPQHRTSNLHEHLDEDEEFSEDEEEEDDEEYSDEEEEYSDEEPEPPRGGVPDFFNFGQNLTVKGILTPWLEKLQQGLKGKADNLLTVADDLLKNDGRKFIEMMEQLAERRMARESEAEYAAANPSHPGVYPPNDPAYNHEDPLAAGEEFDDEEGSYDSQDEYDDDLEEEEEAVSSETSGESHVSCANSLQAGLSEEQRMQEGRRMFQIFAARMFEQRVLTAYREKVAAERQQKLLEELQNEDEQAAQREAKKQRDAAKKKEKKKQQQQAKAEEKARRDAEKAEEEARLREAQEKHLEDQRRKKDEQRKKKDDEKKKQDEERARKDAEKLRRLQQEQDRRDEAERKAREQRAAEKAKKDEFRKREREEREAREKEARDRKVQDDKEKKEREAKAEKDAKERERSAQQAALPPQHQQPAQITKRPSQMGMVAVPGVYPRQTPSGISSPHPAIVTPAVPKAPTPNKARQPSQQSSPKQTQSQVSSAPSKTSSPGSAAPPQQTSNQPKTIMQKPSHPQMGLQHPMQTASPLHQHPMQPPPGMGQHHPGFGGMPPMGFQPFQGPQHPMMHGPMGQRGPMPMYPHQQGPPMGVPNRMQFGSPLNGMPPPPPGMMHTQGRGMGFPYDASGQPPPGFGQVQMSNHTTPMGQPSAQQMSGNDPRHGMPTHTRQPSASEKDRFEATANQPIARPAPIGRPMSVKPQNLERKGSNTDLDDLSKHLGSSALLADDDEPLPIGLGASRRQSAIAGGLRNGPPGGIGGMGGFGSPVPGFGTPASNWNTPSLPSFGQGSGLGQQNWGGLPNPGMGGWSQNNAAFAANGAFGSMGGAQMHNPTGTGQNRPRNIRLAICNACRQLTNASRGEGDGFYKVDILLRQIESNRPNLDSAPSLREIEEICETEGDSGNGGGELHVRKDDAGDSVAVKFEPDAGTPDHSRGPMGLGEIGSPMPSKTSPAGFGAPGMGRGFQSLGAVGSLSNY</sequence>
<dbReference type="PANTHER" id="PTHR35711:SF1">
    <property type="entry name" value="ECTODERMAL, ISOFORM F"/>
    <property type="match status" value="1"/>
</dbReference>
<feature type="compositionally biased region" description="Basic and acidic residues" evidence="8">
    <location>
        <begin position="516"/>
        <end position="529"/>
    </location>
</feature>
<comment type="caution">
    <text evidence="9">The sequence shown here is derived from an EMBL/GenBank/DDBJ whole genome shotgun (WGS) entry which is preliminary data.</text>
</comment>
<feature type="region of interest" description="Disordered" evidence="8">
    <location>
        <begin position="905"/>
        <end position="977"/>
    </location>
</feature>
<evidence type="ECO:0000313" key="10">
    <source>
        <dbReference type="Proteomes" id="UP001324427"/>
    </source>
</evidence>
<dbReference type="AlphaFoldDB" id="A0AAV9JQT2"/>
<feature type="compositionally biased region" description="Pro residues" evidence="8">
    <location>
        <begin position="264"/>
        <end position="273"/>
    </location>
</feature>
<feature type="compositionally biased region" description="Acidic residues" evidence="8">
    <location>
        <begin position="418"/>
        <end position="444"/>
    </location>
</feature>
<feature type="compositionally biased region" description="Basic and acidic residues" evidence="8">
    <location>
        <begin position="541"/>
        <end position="674"/>
    </location>
</feature>
<evidence type="ECO:0000256" key="5">
    <source>
        <dbReference type="ARBA" id="ARBA00023016"/>
    </source>
</evidence>
<keyword evidence="6 7" id="KW-0175">Coiled coil</keyword>
<evidence type="ECO:0000256" key="2">
    <source>
        <dbReference type="ARBA" id="ARBA00007112"/>
    </source>
</evidence>
<dbReference type="InterPro" id="IPR025279">
    <property type="entry name" value="NST1"/>
</dbReference>
<evidence type="ECO:0000256" key="3">
    <source>
        <dbReference type="ARBA" id="ARBA00020733"/>
    </source>
</evidence>
<evidence type="ECO:0000256" key="7">
    <source>
        <dbReference type="RuleBase" id="RU049441"/>
    </source>
</evidence>
<evidence type="ECO:0000256" key="6">
    <source>
        <dbReference type="ARBA" id="ARBA00023054"/>
    </source>
</evidence>
<evidence type="ECO:0000313" key="9">
    <source>
        <dbReference type="EMBL" id="KAK4547719.1"/>
    </source>
</evidence>
<keyword evidence="4 7" id="KW-0963">Cytoplasm</keyword>
<comment type="function">
    <text evidence="7">May act as a negative regulator of salt tolerance.</text>
</comment>
<feature type="region of interest" description="Disordered" evidence="8">
    <location>
        <begin position="385"/>
        <end position="467"/>
    </location>
</feature>
<dbReference type="EMBL" id="JAVFHQ010000010">
    <property type="protein sequence ID" value="KAK4547719.1"/>
    <property type="molecule type" value="Genomic_DNA"/>
</dbReference>
<dbReference type="PANTHER" id="PTHR35711">
    <property type="entry name" value="EXPRESSED PROTEIN"/>
    <property type="match status" value="1"/>
</dbReference>
<feature type="compositionally biased region" description="Basic residues" evidence="8">
    <location>
        <begin position="31"/>
        <end position="41"/>
    </location>
</feature>
<feature type="compositionally biased region" description="Polar residues" evidence="8">
    <location>
        <begin position="905"/>
        <end position="922"/>
    </location>
</feature>
<gene>
    <name evidence="9" type="ORF">LTR36_000677</name>
</gene>
<name>A0AAV9JQT2_9PEZI</name>
<feature type="compositionally biased region" description="Acidic residues" evidence="8">
    <location>
        <begin position="64"/>
        <end position="86"/>
    </location>
</feature>
<feature type="region of interest" description="Disordered" evidence="8">
    <location>
        <begin position="240"/>
        <end position="326"/>
    </location>
</feature>
<dbReference type="Pfam" id="PF13945">
    <property type="entry name" value="NST1"/>
    <property type="match status" value="1"/>
</dbReference>
<feature type="compositionally biased region" description="Low complexity" evidence="8">
    <location>
        <begin position="737"/>
        <end position="767"/>
    </location>
</feature>
<keyword evidence="5 7" id="KW-0346">Stress response</keyword>
<proteinExistence type="inferred from homology"/>
<dbReference type="GO" id="GO:0005737">
    <property type="term" value="C:cytoplasm"/>
    <property type="evidence" value="ECO:0007669"/>
    <property type="project" value="UniProtKB-SubCell"/>
</dbReference>
<feature type="compositionally biased region" description="Acidic residues" evidence="8">
    <location>
        <begin position="285"/>
        <end position="314"/>
    </location>
</feature>
<feature type="region of interest" description="Disordered" evidence="8">
    <location>
        <begin position="510"/>
        <end position="818"/>
    </location>
</feature>
<feature type="compositionally biased region" description="Low complexity" evidence="8">
    <location>
        <begin position="675"/>
        <end position="689"/>
    </location>
</feature>
<feature type="compositionally biased region" description="Pro residues" evidence="8">
    <location>
        <begin position="132"/>
        <end position="144"/>
    </location>
</feature>
<feature type="region of interest" description="Disordered" evidence="8">
    <location>
        <begin position="1"/>
        <end position="165"/>
    </location>
</feature>
<feature type="compositionally biased region" description="Basic and acidic residues" evidence="8">
    <location>
        <begin position="1189"/>
        <end position="1199"/>
    </location>
</feature>
<accession>A0AAV9JQT2</accession>
<comment type="subcellular location">
    <subcellularLocation>
        <location evidence="1 7">Cytoplasm</location>
    </subcellularLocation>
</comment>
<keyword evidence="10" id="KW-1185">Reference proteome</keyword>